<dbReference type="WBParaSite" id="Csp11.Scaffold630.g19436.t1">
    <property type="protein sequence ID" value="Csp11.Scaffold630.g19436.t1"/>
    <property type="gene ID" value="Csp11.Scaffold630.g19436"/>
</dbReference>
<dbReference type="Proteomes" id="UP000095282">
    <property type="component" value="Unplaced"/>
</dbReference>
<name>A0A1I7UUC8_9PELO</name>
<sequence length="121" mass="13587">MSNKFLLFSAFILVLVTVSSSTLMCLYGTTTQKGTQTTGSTSPIACPNSIYCMKIYQKDKNYKNTQVNSYGCGTGACTVRFSRVFRNKTNFFRRLDVLKTAMDTVNVVVKEITVTKTFMLR</sequence>
<evidence type="ECO:0000313" key="2">
    <source>
        <dbReference type="Proteomes" id="UP000095282"/>
    </source>
</evidence>
<feature type="chain" id="PRO_5009309486" evidence="1">
    <location>
        <begin position="22"/>
        <end position="121"/>
    </location>
</feature>
<keyword evidence="2" id="KW-1185">Reference proteome</keyword>
<reference evidence="3" key="1">
    <citation type="submission" date="2016-11" db="UniProtKB">
        <authorList>
            <consortium name="WormBaseParasite"/>
        </authorList>
    </citation>
    <scope>IDENTIFICATION</scope>
</reference>
<feature type="signal peptide" evidence="1">
    <location>
        <begin position="1"/>
        <end position="21"/>
    </location>
</feature>
<keyword evidence="1" id="KW-0732">Signal</keyword>
<dbReference type="AlphaFoldDB" id="A0A1I7UUC8"/>
<protein>
    <submittedName>
        <fullName evidence="3">Secreted protein</fullName>
    </submittedName>
</protein>
<evidence type="ECO:0000313" key="3">
    <source>
        <dbReference type="WBParaSite" id="Csp11.Scaffold630.g19436.t1"/>
    </source>
</evidence>
<organism evidence="2 3">
    <name type="scientific">Caenorhabditis tropicalis</name>
    <dbReference type="NCBI Taxonomy" id="1561998"/>
    <lineage>
        <taxon>Eukaryota</taxon>
        <taxon>Metazoa</taxon>
        <taxon>Ecdysozoa</taxon>
        <taxon>Nematoda</taxon>
        <taxon>Chromadorea</taxon>
        <taxon>Rhabditida</taxon>
        <taxon>Rhabditina</taxon>
        <taxon>Rhabditomorpha</taxon>
        <taxon>Rhabditoidea</taxon>
        <taxon>Rhabditidae</taxon>
        <taxon>Peloderinae</taxon>
        <taxon>Caenorhabditis</taxon>
    </lineage>
</organism>
<proteinExistence type="predicted"/>
<accession>A0A1I7UUC8</accession>
<evidence type="ECO:0000256" key="1">
    <source>
        <dbReference type="SAM" id="SignalP"/>
    </source>
</evidence>